<keyword evidence="3" id="KW-1185">Reference proteome</keyword>
<dbReference type="RefSeq" id="WP_188395500.1">
    <property type="nucleotide sequence ID" value="NZ_BMCG01000003.1"/>
</dbReference>
<dbReference type="PROSITE" id="PS50801">
    <property type="entry name" value="STAS"/>
    <property type="match status" value="1"/>
</dbReference>
<dbReference type="Gene3D" id="3.30.750.24">
    <property type="entry name" value="STAS domain"/>
    <property type="match status" value="1"/>
</dbReference>
<evidence type="ECO:0000313" key="2">
    <source>
        <dbReference type="EMBL" id="GGC05886.1"/>
    </source>
</evidence>
<sequence length="95" mass="10024">MYQPSTSLTFANARPALEAGLRAIAQGERAFDFGATTTVDSSAVAVLLAWQRAAKERGGSLVLHNLPANLASLLSLYDVAPLLETAPARADLPHH</sequence>
<reference evidence="2" key="2">
    <citation type="submission" date="2020-09" db="EMBL/GenBank/DDBJ databases">
        <authorList>
            <person name="Sun Q."/>
            <person name="Sedlacek I."/>
        </authorList>
    </citation>
    <scope>NUCLEOTIDE SEQUENCE</scope>
    <source>
        <strain evidence="2">CCM 7086</strain>
    </source>
</reference>
<proteinExistence type="predicted"/>
<dbReference type="AlphaFoldDB" id="A0A8J2UM76"/>
<evidence type="ECO:0000259" key="1">
    <source>
        <dbReference type="PROSITE" id="PS50801"/>
    </source>
</evidence>
<dbReference type="Pfam" id="PF13466">
    <property type="entry name" value="STAS_2"/>
    <property type="match status" value="1"/>
</dbReference>
<dbReference type="InterPro" id="IPR002645">
    <property type="entry name" value="STAS_dom"/>
</dbReference>
<name>A0A8J2UM76_9BURK</name>
<organism evidence="2 3">
    <name type="scientific">Oxalicibacterium flavum</name>
    <dbReference type="NCBI Taxonomy" id="179467"/>
    <lineage>
        <taxon>Bacteria</taxon>
        <taxon>Pseudomonadati</taxon>
        <taxon>Pseudomonadota</taxon>
        <taxon>Betaproteobacteria</taxon>
        <taxon>Burkholderiales</taxon>
        <taxon>Oxalobacteraceae</taxon>
        <taxon>Oxalicibacterium</taxon>
    </lineage>
</organism>
<protein>
    <recommendedName>
        <fullName evidence="1">STAS domain-containing protein</fullName>
    </recommendedName>
</protein>
<feature type="domain" description="STAS" evidence="1">
    <location>
        <begin position="1"/>
        <end position="95"/>
    </location>
</feature>
<dbReference type="EMBL" id="BMCG01000003">
    <property type="protein sequence ID" value="GGC05886.1"/>
    <property type="molecule type" value="Genomic_DNA"/>
</dbReference>
<dbReference type="InterPro" id="IPR036513">
    <property type="entry name" value="STAS_dom_sf"/>
</dbReference>
<dbReference type="InterPro" id="IPR058548">
    <property type="entry name" value="MlaB-like_STAS"/>
</dbReference>
<evidence type="ECO:0000313" key="3">
    <source>
        <dbReference type="Proteomes" id="UP000620266"/>
    </source>
</evidence>
<gene>
    <name evidence="2" type="ORF">GCM10007205_13780</name>
</gene>
<dbReference type="Proteomes" id="UP000620266">
    <property type="component" value="Unassembled WGS sequence"/>
</dbReference>
<dbReference type="CDD" id="cd07043">
    <property type="entry name" value="STAS_anti-anti-sigma_factors"/>
    <property type="match status" value="1"/>
</dbReference>
<accession>A0A8J2UM76</accession>
<comment type="caution">
    <text evidence="2">The sequence shown here is derived from an EMBL/GenBank/DDBJ whole genome shotgun (WGS) entry which is preliminary data.</text>
</comment>
<reference evidence="2" key="1">
    <citation type="journal article" date="2014" name="Int. J. Syst. Evol. Microbiol.">
        <title>Complete genome sequence of Corynebacterium casei LMG S-19264T (=DSM 44701T), isolated from a smear-ripened cheese.</title>
        <authorList>
            <consortium name="US DOE Joint Genome Institute (JGI-PGF)"/>
            <person name="Walter F."/>
            <person name="Albersmeier A."/>
            <person name="Kalinowski J."/>
            <person name="Ruckert C."/>
        </authorList>
    </citation>
    <scope>NUCLEOTIDE SEQUENCE</scope>
    <source>
        <strain evidence="2">CCM 7086</strain>
    </source>
</reference>
<dbReference type="SUPFAM" id="SSF52091">
    <property type="entry name" value="SpoIIaa-like"/>
    <property type="match status" value="1"/>
</dbReference>